<dbReference type="Gene3D" id="3.40.50.150">
    <property type="entry name" value="Vaccinia Virus protein VP39"/>
    <property type="match status" value="1"/>
</dbReference>
<keyword evidence="1 3" id="KW-0694">RNA-binding</keyword>
<dbReference type="InterPro" id="IPR029063">
    <property type="entry name" value="SAM-dependent_MTases_sf"/>
</dbReference>
<dbReference type="InterPro" id="IPR004538">
    <property type="entry name" value="Hemolysin_A/TlyA"/>
</dbReference>
<dbReference type="PANTHER" id="PTHR32319:SF0">
    <property type="entry name" value="BACTERIAL HEMOLYSIN-LIKE PROTEIN"/>
    <property type="match status" value="1"/>
</dbReference>
<feature type="domain" description="Ribosomal RNA methyltransferase FtsJ" evidence="4">
    <location>
        <begin position="62"/>
        <end position="241"/>
    </location>
</feature>
<protein>
    <submittedName>
        <fullName evidence="5">Hemolysin</fullName>
    </submittedName>
</protein>
<dbReference type="GO" id="GO:0008168">
    <property type="term" value="F:methyltransferase activity"/>
    <property type="evidence" value="ECO:0007669"/>
    <property type="project" value="InterPro"/>
</dbReference>
<dbReference type="GO" id="GO:0003723">
    <property type="term" value="F:RNA binding"/>
    <property type="evidence" value="ECO:0007669"/>
    <property type="project" value="UniProtKB-KW"/>
</dbReference>
<accession>A0A2G9CDS1</accession>
<dbReference type="AlphaFoldDB" id="A0A2G9CDS1"/>
<evidence type="ECO:0000259" key="4">
    <source>
        <dbReference type="Pfam" id="PF01728"/>
    </source>
</evidence>
<dbReference type="InterPro" id="IPR047048">
    <property type="entry name" value="TlyA"/>
</dbReference>
<dbReference type="InterPro" id="IPR036986">
    <property type="entry name" value="S4_RNA-bd_sf"/>
</dbReference>
<proteinExistence type="inferred from homology"/>
<evidence type="ECO:0000256" key="2">
    <source>
        <dbReference type="ARBA" id="ARBA00029460"/>
    </source>
</evidence>
<dbReference type="CDD" id="cd02440">
    <property type="entry name" value="AdoMet_MTases"/>
    <property type="match status" value="1"/>
</dbReference>
<reference evidence="5 6" key="1">
    <citation type="submission" date="2017-11" db="EMBL/GenBank/DDBJ databases">
        <title>Draft genome sequence of Mitsuaria sp. HWN-4.</title>
        <authorList>
            <person name="Gundlapally S.R."/>
        </authorList>
    </citation>
    <scope>NUCLEOTIDE SEQUENCE [LARGE SCALE GENOMIC DNA]</scope>
    <source>
        <strain evidence="5 6">HWN-4</strain>
    </source>
</reference>
<evidence type="ECO:0000313" key="5">
    <source>
        <dbReference type="EMBL" id="PIM54573.1"/>
    </source>
</evidence>
<dbReference type="SUPFAM" id="SSF53335">
    <property type="entry name" value="S-adenosyl-L-methionine-dependent methyltransferases"/>
    <property type="match status" value="1"/>
</dbReference>
<dbReference type="EMBL" id="PEOG01000009">
    <property type="protein sequence ID" value="PIM54573.1"/>
    <property type="molecule type" value="Genomic_DNA"/>
</dbReference>
<dbReference type="Proteomes" id="UP000231501">
    <property type="component" value="Unassembled WGS sequence"/>
</dbReference>
<dbReference type="Pfam" id="PF01728">
    <property type="entry name" value="FtsJ"/>
    <property type="match status" value="1"/>
</dbReference>
<gene>
    <name evidence="5" type="ORF">CS062_04110</name>
</gene>
<evidence type="ECO:0000256" key="1">
    <source>
        <dbReference type="ARBA" id="ARBA00022884"/>
    </source>
</evidence>
<evidence type="ECO:0000256" key="3">
    <source>
        <dbReference type="PROSITE-ProRule" id="PRU00182"/>
    </source>
</evidence>
<keyword evidence="6" id="KW-1185">Reference proteome</keyword>
<dbReference type="OrthoDB" id="9784736at2"/>
<dbReference type="RefSeq" id="WP_099860218.1">
    <property type="nucleotide sequence ID" value="NZ_PEOG01000009.1"/>
</dbReference>
<dbReference type="Gene3D" id="3.10.290.10">
    <property type="entry name" value="RNA-binding S4 domain"/>
    <property type="match status" value="1"/>
</dbReference>
<dbReference type="GO" id="GO:0032259">
    <property type="term" value="P:methylation"/>
    <property type="evidence" value="ECO:0007669"/>
    <property type="project" value="InterPro"/>
</dbReference>
<evidence type="ECO:0000313" key="6">
    <source>
        <dbReference type="Proteomes" id="UP000231501"/>
    </source>
</evidence>
<dbReference type="InterPro" id="IPR002877">
    <property type="entry name" value="RNA_MeTrfase_FtsJ_dom"/>
</dbReference>
<dbReference type="PROSITE" id="PS50889">
    <property type="entry name" value="S4"/>
    <property type="match status" value="1"/>
</dbReference>
<organism evidence="5 6">
    <name type="scientific">Roseateles chitinivorans</name>
    <dbReference type="NCBI Taxonomy" id="2917965"/>
    <lineage>
        <taxon>Bacteria</taxon>
        <taxon>Pseudomonadati</taxon>
        <taxon>Pseudomonadota</taxon>
        <taxon>Betaproteobacteria</taxon>
        <taxon>Burkholderiales</taxon>
        <taxon>Sphaerotilaceae</taxon>
        <taxon>Roseateles</taxon>
    </lineage>
</organism>
<dbReference type="CDD" id="cd00165">
    <property type="entry name" value="S4"/>
    <property type="match status" value="1"/>
</dbReference>
<comment type="similarity">
    <text evidence="2">Belongs to the TlyA family.</text>
</comment>
<sequence>MRADQRLLSLGLAPTRSAAQRLIDARAVEWEGPRGWTVVRKCGEDLPETTAMRVTDDAELRYVSRGGLKLEGALAKAGVSVVGFSALDMGQSAGGFTDVLLKAGAAHVTGIDVGHGQLHETLKADPRVTAHEGMHVKDYVPAEPFDLVVGDLSFISMIGTIKHVAGWLKPQGQALLLIKPQFELGPKALNKNGIVKDKSQYAVVKEQAVAAAEKRELTIKGWFESPVTGGDGNTEFFIWVQKP</sequence>
<name>A0A2G9CDS1_9BURK</name>
<dbReference type="PIRSF" id="PIRSF005578">
    <property type="entry name" value="TlyA"/>
    <property type="match status" value="1"/>
</dbReference>
<comment type="caution">
    <text evidence="5">The sequence shown here is derived from an EMBL/GenBank/DDBJ whole genome shotgun (WGS) entry which is preliminary data.</text>
</comment>
<dbReference type="PANTHER" id="PTHR32319">
    <property type="entry name" value="BACTERIAL HEMOLYSIN-LIKE PROTEIN"/>
    <property type="match status" value="1"/>
</dbReference>